<gene>
    <name evidence="1" type="ORF">AX774_g124</name>
</gene>
<proteinExistence type="predicted"/>
<dbReference type="Proteomes" id="UP000188320">
    <property type="component" value="Unassembled WGS sequence"/>
</dbReference>
<comment type="caution">
    <text evidence="1">The sequence shown here is derived from an EMBL/GenBank/DDBJ whole genome shotgun (WGS) entry which is preliminary data.</text>
</comment>
<reference evidence="2" key="1">
    <citation type="submission" date="2017-01" db="EMBL/GenBank/DDBJ databases">
        <authorList>
            <person name="Wang Y."/>
            <person name="White M."/>
            <person name="Kvist S."/>
            <person name="Moncalvo J.-M."/>
        </authorList>
    </citation>
    <scope>NUCLEOTIDE SEQUENCE [LARGE SCALE GENOMIC DNA]</scope>
    <source>
        <strain evidence="2">COL-18-3</strain>
    </source>
</reference>
<accession>A0A1R1PZ56</accession>
<dbReference type="PANTHER" id="PTHR12959:SF11">
    <property type="entry name" value="GPI TRANSAMIDASE COMPONENT PIG-T"/>
    <property type="match status" value="1"/>
</dbReference>
<dbReference type="OrthoDB" id="331263at2759"/>
<evidence type="ECO:0000313" key="1">
    <source>
        <dbReference type="EMBL" id="OMH86233.1"/>
    </source>
</evidence>
<dbReference type="InterPro" id="IPR007245">
    <property type="entry name" value="PIG-T"/>
</dbReference>
<dbReference type="Pfam" id="PF04113">
    <property type="entry name" value="Gpi16"/>
    <property type="match status" value="1"/>
</dbReference>
<evidence type="ECO:0000313" key="2">
    <source>
        <dbReference type="Proteomes" id="UP000188320"/>
    </source>
</evidence>
<dbReference type="PANTHER" id="PTHR12959">
    <property type="entry name" value="GPI TRANSAMIDASE COMPONENT PIG-T-RELATED"/>
    <property type="match status" value="1"/>
</dbReference>
<dbReference type="EMBL" id="LSSK01000009">
    <property type="protein sequence ID" value="OMH86233.1"/>
    <property type="molecule type" value="Genomic_DNA"/>
</dbReference>
<protein>
    <submittedName>
        <fullName evidence="1">GPI transamidase component PIG-T</fullName>
    </submittedName>
</protein>
<organism evidence="1 2">
    <name type="scientific">Zancudomyces culisetae</name>
    <name type="common">Gut fungus</name>
    <name type="synonym">Smittium culisetae</name>
    <dbReference type="NCBI Taxonomy" id="1213189"/>
    <lineage>
        <taxon>Eukaryota</taxon>
        <taxon>Fungi</taxon>
        <taxon>Fungi incertae sedis</taxon>
        <taxon>Zoopagomycota</taxon>
        <taxon>Kickxellomycotina</taxon>
        <taxon>Harpellomycetes</taxon>
        <taxon>Harpellales</taxon>
        <taxon>Legeriomycetaceae</taxon>
        <taxon>Zancudomyces</taxon>
    </lineage>
</organism>
<dbReference type="GO" id="GO:0016255">
    <property type="term" value="P:attachment of GPI anchor to protein"/>
    <property type="evidence" value="ECO:0007669"/>
    <property type="project" value="InterPro"/>
</dbReference>
<dbReference type="AlphaFoldDB" id="A0A1R1PZ56"/>
<name>A0A1R1PZ56_ZANCU</name>
<sequence>MQDIIPNHDFEEHYEKRQADWKELINSLSGVFCASLNQADMKNVVLPQFAYIDNTSIGGGNNDQKVSSTDFFHVFLAQENLCTENLTPFLKQLPCQAKGGIASLLNAHKLLNSEYYSMAISHTEECVDEQCKKKQWKFKQSITVVFKNDGDTIDTEKLFKAKLTKICPVSESSKIYFIKEKSDPSISLSSLVQSSSAKEIEIDDSTRALEFDLLATELEPKIEINVAEFKKEKRIDYIVGVHKHITGPPGVKGGIQIVYVFVSNVFVPLCIRSEEPILSTSHIQRTASFTGVENETKPEIYHDNII</sequence>
<dbReference type="GO" id="GO:0042765">
    <property type="term" value="C:GPI-anchor transamidase complex"/>
    <property type="evidence" value="ECO:0007669"/>
    <property type="project" value="InterPro"/>
</dbReference>
<keyword evidence="2" id="KW-1185">Reference proteome</keyword>